<dbReference type="CDD" id="cd00254">
    <property type="entry name" value="LT-like"/>
    <property type="match status" value="1"/>
</dbReference>
<dbReference type="Proteomes" id="UP000018890">
    <property type="component" value="Unassembled WGS sequence"/>
</dbReference>
<dbReference type="GO" id="GO:0000270">
    <property type="term" value="P:peptidoglycan metabolic process"/>
    <property type="evidence" value="ECO:0007669"/>
    <property type="project" value="InterPro"/>
</dbReference>
<gene>
    <name evidence="3" type="ORF">JCM9140_1300</name>
</gene>
<dbReference type="InterPro" id="IPR023346">
    <property type="entry name" value="Lysozyme-like_dom_sf"/>
</dbReference>
<dbReference type="GO" id="GO:0008933">
    <property type="term" value="F:peptidoglycan lytic transglycosylase activity"/>
    <property type="evidence" value="ECO:0007669"/>
    <property type="project" value="InterPro"/>
</dbReference>
<dbReference type="PANTHER" id="PTHR37423">
    <property type="entry name" value="SOLUBLE LYTIC MUREIN TRANSGLYCOSYLASE-RELATED"/>
    <property type="match status" value="1"/>
</dbReference>
<accession>W4Q0R0</accession>
<dbReference type="Pfam" id="PF01464">
    <property type="entry name" value="SLT"/>
    <property type="match status" value="1"/>
</dbReference>
<dbReference type="PROSITE" id="PS00922">
    <property type="entry name" value="TRANSGLYCOSYLASE"/>
    <property type="match status" value="1"/>
</dbReference>
<comment type="caution">
    <text evidence="3">The sequence shown here is derived from an EMBL/GenBank/DDBJ whole genome shotgun (WGS) entry which is preliminary data.</text>
</comment>
<dbReference type="SUPFAM" id="SSF53955">
    <property type="entry name" value="Lysozyme-like"/>
    <property type="match status" value="1"/>
</dbReference>
<evidence type="ECO:0000259" key="2">
    <source>
        <dbReference type="Pfam" id="PF01464"/>
    </source>
</evidence>
<name>W4Q0R0_9BACI</name>
<dbReference type="InterPro" id="IPR008258">
    <property type="entry name" value="Transglycosylase_SLT_dom_1"/>
</dbReference>
<evidence type="ECO:0000256" key="1">
    <source>
        <dbReference type="ARBA" id="ARBA00007734"/>
    </source>
</evidence>
<feature type="domain" description="Transglycosylase SLT" evidence="2">
    <location>
        <begin position="95"/>
        <end position="200"/>
    </location>
</feature>
<dbReference type="GO" id="GO:0016020">
    <property type="term" value="C:membrane"/>
    <property type="evidence" value="ECO:0007669"/>
    <property type="project" value="InterPro"/>
</dbReference>
<dbReference type="InterPro" id="IPR000189">
    <property type="entry name" value="Transglyc_AS"/>
</dbReference>
<evidence type="ECO:0000313" key="3">
    <source>
        <dbReference type="EMBL" id="GAE25313.1"/>
    </source>
</evidence>
<evidence type="ECO:0000313" key="4">
    <source>
        <dbReference type="Proteomes" id="UP000018890"/>
    </source>
</evidence>
<proteinExistence type="inferred from homology"/>
<keyword evidence="4" id="KW-1185">Reference proteome</keyword>
<dbReference type="Gene3D" id="1.10.530.10">
    <property type="match status" value="1"/>
</dbReference>
<comment type="similarity">
    <text evidence="1">Belongs to the transglycosylase Slt family.</text>
</comment>
<organism evidence="3 4">
    <name type="scientific">Halalkalibacter wakoensis JCM 9140</name>
    <dbReference type="NCBI Taxonomy" id="1236970"/>
    <lineage>
        <taxon>Bacteria</taxon>
        <taxon>Bacillati</taxon>
        <taxon>Bacillota</taxon>
        <taxon>Bacilli</taxon>
        <taxon>Bacillales</taxon>
        <taxon>Bacillaceae</taxon>
        <taxon>Halalkalibacter</taxon>
    </lineage>
</organism>
<dbReference type="STRING" id="1236970.JCM9140_1300"/>
<sequence length="211" mass="23796">MDLTFLQPINQLQPTQKWQKPQNQSNMFQSMFSQFLEEQMTRLQVESVQPRSNSSLFLHQLNHLSPLQTSELTNVVDTATKKTSKMNDSKFQSIIHNVAQKYNLDPNLIYSVIKHESNFNPNAISHAGARGLMQLMPATAKMLGVSNSFDPAQNIEGGAKYLRQMLDRYNGDTRLALAAYNAGPGNVDRFGGIPPFKETQAYVQKVLSNYI</sequence>
<dbReference type="AlphaFoldDB" id="W4Q0R0"/>
<dbReference type="RefSeq" id="WP_034743501.1">
    <property type="nucleotide sequence ID" value="NZ_BAUT01000008.1"/>
</dbReference>
<reference evidence="3" key="1">
    <citation type="journal article" date="2014" name="Genome Announc.">
        <title>Draft Genome Sequences of Three Alkaliphilic Bacillus Strains, Bacillus wakoensis JCM 9140T, Bacillus akibai JCM 9157T, and Bacillus hemicellulosilyticus JCM 9152T.</title>
        <authorList>
            <person name="Yuki M."/>
            <person name="Oshima K."/>
            <person name="Suda W."/>
            <person name="Oshida Y."/>
            <person name="Kitamura K."/>
            <person name="Iida T."/>
            <person name="Hattori M."/>
            <person name="Ohkuma M."/>
        </authorList>
    </citation>
    <scope>NUCLEOTIDE SEQUENCE [LARGE SCALE GENOMIC DNA]</scope>
    <source>
        <strain evidence="3">JCM 9140</strain>
    </source>
</reference>
<dbReference type="PANTHER" id="PTHR37423:SF2">
    <property type="entry name" value="MEMBRANE-BOUND LYTIC MUREIN TRANSGLYCOSYLASE C"/>
    <property type="match status" value="1"/>
</dbReference>
<dbReference type="EMBL" id="BAUT01000008">
    <property type="protein sequence ID" value="GAE25313.1"/>
    <property type="molecule type" value="Genomic_DNA"/>
</dbReference>
<protein>
    <submittedName>
        <fullName evidence="3">Lytic transglycosylase</fullName>
    </submittedName>
</protein>